<gene>
    <name evidence="2" type="ORF">B0T17DRAFT_110389</name>
</gene>
<dbReference type="AlphaFoldDB" id="A0AA39XNU3"/>
<protein>
    <submittedName>
        <fullName evidence="2">Uncharacterized protein</fullName>
    </submittedName>
</protein>
<feature type="transmembrane region" description="Helical" evidence="1">
    <location>
        <begin position="51"/>
        <end position="68"/>
    </location>
</feature>
<evidence type="ECO:0000256" key="1">
    <source>
        <dbReference type="SAM" id="Phobius"/>
    </source>
</evidence>
<feature type="transmembrane region" description="Helical" evidence="1">
    <location>
        <begin position="14"/>
        <end position="31"/>
    </location>
</feature>
<keyword evidence="3" id="KW-1185">Reference proteome</keyword>
<accession>A0AA39XNU3</accession>
<keyword evidence="1" id="KW-0812">Transmembrane</keyword>
<keyword evidence="1" id="KW-1133">Transmembrane helix</keyword>
<evidence type="ECO:0000313" key="2">
    <source>
        <dbReference type="EMBL" id="KAK0637472.1"/>
    </source>
</evidence>
<proteinExistence type="predicted"/>
<sequence length="69" mass="8275">MCILDFYRFTSTDLLYLFIFPILLFSCAVIYHQNYTAKPSSHMDESRFLPVFRIQLFFILILPLRVHVV</sequence>
<dbReference type="Proteomes" id="UP001174934">
    <property type="component" value="Unassembled WGS sequence"/>
</dbReference>
<keyword evidence="1" id="KW-0472">Membrane</keyword>
<name>A0AA39XNU3_9PEZI</name>
<organism evidence="2 3">
    <name type="scientific">Bombardia bombarda</name>
    <dbReference type="NCBI Taxonomy" id="252184"/>
    <lineage>
        <taxon>Eukaryota</taxon>
        <taxon>Fungi</taxon>
        <taxon>Dikarya</taxon>
        <taxon>Ascomycota</taxon>
        <taxon>Pezizomycotina</taxon>
        <taxon>Sordariomycetes</taxon>
        <taxon>Sordariomycetidae</taxon>
        <taxon>Sordariales</taxon>
        <taxon>Lasiosphaeriaceae</taxon>
        <taxon>Bombardia</taxon>
    </lineage>
</organism>
<dbReference type="EMBL" id="JAULSR010000001">
    <property type="protein sequence ID" value="KAK0637472.1"/>
    <property type="molecule type" value="Genomic_DNA"/>
</dbReference>
<comment type="caution">
    <text evidence="2">The sequence shown here is derived from an EMBL/GenBank/DDBJ whole genome shotgun (WGS) entry which is preliminary data.</text>
</comment>
<reference evidence="2" key="1">
    <citation type="submission" date="2023-06" db="EMBL/GenBank/DDBJ databases">
        <title>Genome-scale phylogeny and comparative genomics of the fungal order Sordariales.</title>
        <authorList>
            <consortium name="Lawrence Berkeley National Laboratory"/>
            <person name="Hensen N."/>
            <person name="Bonometti L."/>
            <person name="Westerberg I."/>
            <person name="Brannstrom I.O."/>
            <person name="Guillou S."/>
            <person name="Cros-Aarteil S."/>
            <person name="Calhoun S."/>
            <person name="Haridas S."/>
            <person name="Kuo A."/>
            <person name="Mondo S."/>
            <person name="Pangilinan J."/>
            <person name="Riley R."/>
            <person name="LaButti K."/>
            <person name="Andreopoulos B."/>
            <person name="Lipzen A."/>
            <person name="Chen C."/>
            <person name="Yanf M."/>
            <person name="Daum C."/>
            <person name="Ng V."/>
            <person name="Clum A."/>
            <person name="Steindorff A."/>
            <person name="Ohm R."/>
            <person name="Martin F."/>
            <person name="Silar P."/>
            <person name="Natvig D."/>
            <person name="Lalanne C."/>
            <person name="Gautier V."/>
            <person name="Ament-velasquez S.L."/>
            <person name="Kruys A."/>
            <person name="Hutchinson M.I."/>
            <person name="Powell A.J."/>
            <person name="Barry K."/>
            <person name="Miller A.N."/>
            <person name="Grigoriev I.V."/>
            <person name="Debuchy R."/>
            <person name="Gladieux P."/>
            <person name="Thoren M.H."/>
            <person name="Johannesson H."/>
        </authorList>
    </citation>
    <scope>NUCLEOTIDE SEQUENCE</scope>
    <source>
        <strain evidence="2">SMH3391-2</strain>
    </source>
</reference>
<evidence type="ECO:0000313" key="3">
    <source>
        <dbReference type="Proteomes" id="UP001174934"/>
    </source>
</evidence>